<evidence type="ECO:0000313" key="2">
    <source>
        <dbReference type="EMBL" id="QDO86943.1"/>
    </source>
</evidence>
<sequence>MSERDVMRVLERVAAHTPPLDVAVPQVVTLGRRRVRRRRLVVGGMTAGVLAGALWWNAGLGDGLLGTEELSPASVTWQVDEQTTVTILDGVTRRGDVAPLTVTKGPQGSSATFVVNGHEETVTGQPMAGGADVFVGERATVLIWQTPAGEPGSVVAPSDPGISGWATGWDTFDGEQLSYWYGVGSPRLVPQDIVFHDGGRVWTAGGQIAEVVELVDGDVELTGFELPDLGMIGVADDETLYEVDTLVGVGGDFTAARLPQDAVFARQLFPEAGAPGGVVGGPVVQTRELATADLAVFDWERGADASGVQWSTDALTWHDQDLDDPAEGGGAVGPVGVGGRVVVLGETYVVAADGQGWPQLLHEDGSVFLSVAGSDGGAVMWRDAWWPWAPRNVVHFEVGQESLPAQIADDPAIQDVVTISGPAGVVTLGAVPADRG</sequence>
<dbReference type="KEGG" id="orz:FNH13_00290"/>
<gene>
    <name evidence="2" type="ORF">FNH13_00290</name>
</gene>
<dbReference type="AlphaFoldDB" id="A0A516G5Z2"/>
<protein>
    <submittedName>
        <fullName evidence="2">Uncharacterized protein</fullName>
    </submittedName>
</protein>
<dbReference type="Proteomes" id="UP000315395">
    <property type="component" value="Chromosome"/>
</dbReference>
<dbReference type="RefSeq" id="WP_143781606.1">
    <property type="nucleotide sequence ID" value="NZ_CP041616.1"/>
</dbReference>
<proteinExistence type="predicted"/>
<keyword evidence="1" id="KW-1133">Transmembrane helix</keyword>
<keyword evidence="1" id="KW-0812">Transmembrane</keyword>
<evidence type="ECO:0000256" key="1">
    <source>
        <dbReference type="SAM" id="Phobius"/>
    </source>
</evidence>
<reference evidence="2 3" key="1">
    <citation type="submission" date="2019-07" db="EMBL/GenBank/DDBJ databases">
        <title>complete genome sequencing of Ornithinimicrobium sp. H23M54.</title>
        <authorList>
            <person name="Bae J.-W."/>
            <person name="Lee S.-Y."/>
        </authorList>
    </citation>
    <scope>NUCLEOTIDE SEQUENCE [LARGE SCALE GENOMIC DNA]</scope>
    <source>
        <strain evidence="2 3">H23M54</strain>
    </source>
</reference>
<organism evidence="2 3">
    <name type="scientific">Ornithinimicrobium ciconiae</name>
    <dbReference type="NCBI Taxonomy" id="2594265"/>
    <lineage>
        <taxon>Bacteria</taxon>
        <taxon>Bacillati</taxon>
        <taxon>Actinomycetota</taxon>
        <taxon>Actinomycetes</taxon>
        <taxon>Micrococcales</taxon>
        <taxon>Ornithinimicrobiaceae</taxon>
        <taxon>Ornithinimicrobium</taxon>
    </lineage>
</organism>
<dbReference type="EMBL" id="CP041616">
    <property type="protein sequence ID" value="QDO86943.1"/>
    <property type="molecule type" value="Genomic_DNA"/>
</dbReference>
<dbReference type="OrthoDB" id="4855758at2"/>
<name>A0A516G5Z2_9MICO</name>
<keyword evidence="1" id="KW-0472">Membrane</keyword>
<accession>A0A516G5Z2</accession>
<keyword evidence="3" id="KW-1185">Reference proteome</keyword>
<feature type="transmembrane region" description="Helical" evidence="1">
    <location>
        <begin position="40"/>
        <end position="58"/>
    </location>
</feature>
<evidence type="ECO:0000313" key="3">
    <source>
        <dbReference type="Proteomes" id="UP000315395"/>
    </source>
</evidence>